<proteinExistence type="inferred from homology"/>
<organism evidence="2 3">
    <name type="scientific">Symmachiella dynata</name>
    <dbReference type="NCBI Taxonomy" id="2527995"/>
    <lineage>
        <taxon>Bacteria</taxon>
        <taxon>Pseudomonadati</taxon>
        <taxon>Planctomycetota</taxon>
        <taxon>Planctomycetia</taxon>
        <taxon>Planctomycetales</taxon>
        <taxon>Planctomycetaceae</taxon>
        <taxon>Symmachiella</taxon>
    </lineage>
</organism>
<sequence length="333" mass="34873">MATKEDTRHWVGFDLGGTKMLGKVFDSQFRSLSHDRAKTKGNEGVESGLVRITKTIHKMLDRADLKPKDIAGIGFGCPGPLDLERGIAHSAPNLGWENVALKDHLEDEFGCPAVILNDVDAGVYGEYRFGVAAKSRVVVGVFPGTGIGGGCVYEGSIMRGATGSCMEIGHVQVAPEGPLCGCGQRGCLEAVASRLVIASRAAAAAYRGQAPYLLENSGTDLTKIRSKALADSIAAGDTAVENIVRDAARQIGRAVAGVVHLLGPDLVVLGGGLVEAMPKLFVTEVNESAKKRVLPALMKTFEVVPAKLGDDAGVMGAAAWAQHNVDTDAQEEA</sequence>
<protein>
    <submittedName>
        <fullName evidence="2">Glucokinase</fullName>
        <ecNumber evidence="2">2.7.1.2</ecNumber>
    </submittedName>
</protein>
<keyword evidence="3" id="KW-1185">Reference proteome</keyword>
<evidence type="ECO:0000313" key="2">
    <source>
        <dbReference type="EMBL" id="QDU45303.1"/>
    </source>
</evidence>
<comment type="similarity">
    <text evidence="1">Belongs to the ROK (NagC/XylR) family.</text>
</comment>
<dbReference type="RefSeq" id="WP_145377694.1">
    <property type="nucleotide sequence ID" value="NZ_CP036276.1"/>
</dbReference>
<dbReference type="InterPro" id="IPR043129">
    <property type="entry name" value="ATPase_NBD"/>
</dbReference>
<dbReference type="GO" id="GO:0004340">
    <property type="term" value="F:glucokinase activity"/>
    <property type="evidence" value="ECO:0007669"/>
    <property type="project" value="UniProtKB-EC"/>
</dbReference>
<dbReference type="KEGG" id="sdyn:Mal52_37960"/>
<dbReference type="InterPro" id="IPR000600">
    <property type="entry name" value="ROK"/>
</dbReference>
<gene>
    <name evidence="2" type="primary">glcK_1</name>
    <name evidence="2" type="ORF">Mal52_37960</name>
</gene>
<accession>A0A517ZS77</accession>
<keyword evidence="2" id="KW-0418">Kinase</keyword>
<evidence type="ECO:0000313" key="3">
    <source>
        <dbReference type="Proteomes" id="UP000319383"/>
    </source>
</evidence>
<dbReference type="SUPFAM" id="SSF53067">
    <property type="entry name" value="Actin-like ATPase domain"/>
    <property type="match status" value="1"/>
</dbReference>
<dbReference type="EC" id="2.7.1.2" evidence="2"/>
<reference evidence="2 3" key="1">
    <citation type="submission" date="2019-02" db="EMBL/GenBank/DDBJ databases">
        <title>Deep-cultivation of Planctomycetes and their phenomic and genomic characterization uncovers novel biology.</title>
        <authorList>
            <person name="Wiegand S."/>
            <person name="Jogler M."/>
            <person name="Boedeker C."/>
            <person name="Pinto D."/>
            <person name="Vollmers J."/>
            <person name="Rivas-Marin E."/>
            <person name="Kohn T."/>
            <person name="Peeters S.H."/>
            <person name="Heuer A."/>
            <person name="Rast P."/>
            <person name="Oberbeckmann S."/>
            <person name="Bunk B."/>
            <person name="Jeske O."/>
            <person name="Meyerdierks A."/>
            <person name="Storesund J.E."/>
            <person name="Kallscheuer N."/>
            <person name="Luecker S."/>
            <person name="Lage O.M."/>
            <person name="Pohl T."/>
            <person name="Merkel B.J."/>
            <person name="Hornburger P."/>
            <person name="Mueller R.-W."/>
            <person name="Bruemmer F."/>
            <person name="Labrenz M."/>
            <person name="Spormann A.M."/>
            <person name="Op den Camp H."/>
            <person name="Overmann J."/>
            <person name="Amann R."/>
            <person name="Jetten M.S.M."/>
            <person name="Mascher T."/>
            <person name="Medema M.H."/>
            <person name="Devos D.P."/>
            <person name="Kaster A.-K."/>
            <person name="Ovreas L."/>
            <person name="Rohde M."/>
            <person name="Galperin M.Y."/>
            <person name="Jogler C."/>
        </authorList>
    </citation>
    <scope>NUCLEOTIDE SEQUENCE [LARGE SCALE GENOMIC DNA]</scope>
    <source>
        <strain evidence="2 3">Mal52</strain>
    </source>
</reference>
<dbReference type="EMBL" id="CP036276">
    <property type="protein sequence ID" value="QDU45303.1"/>
    <property type="molecule type" value="Genomic_DNA"/>
</dbReference>
<dbReference type="CDD" id="cd23763">
    <property type="entry name" value="ASKHA_ATPase_ROK"/>
    <property type="match status" value="1"/>
</dbReference>
<dbReference type="Proteomes" id="UP000319383">
    <property type="component" value="Chromosome"/>
</dbReference>
<dbReference type="Gene3D" id="3.30.420.40">
    <property type="match status" value="2"/>
</dbReference>
<name>A0A517ZS77_9PLAN</name>
<dbReference type="Pfam" id="PF00480">
    <property type="entry name" value="ROK"/>
    <property type="match status" value="1"/>
</dbReference>
<dbReference type="PANTHER" id="PTHR18964:SF149">
    <property type="entry name" value="BIFUNCTIONAL UDP-N-ACETYLGLUCOSAMINE 2-EPIMERASE_N-ACETYLMANNOSAMINE KINASE"/>
    <property type="match status" value="1"/>
</dbReference>
<keyword evidence="2" id="KW-0808">Transferase</keyword>
<dbReference type="AlphaFoldDB" id="A0A517ZS77"/>
<dbReference type="PANTHER" id="PTHR18964">
    <property type="entry name" value="ROK (REPRESSOR, ORF, KINASE) FAMILY"/>
    <property type="match status" value="1"/>
</dbReference>
<evidence type="ECO:0000256" key="1">
    <source>
        <dbReference type="ARBA" id="ARBA00006479"/>
    </source>
</evidence>